<evidence type="ECO:0000256" key="3">
    <source>
        <dbReference type="ARBA" id="ARBA00012000"/>
    </source>
</evidence>
<accession>A0A0E9N5R1</accession>
<dbReference type="InterPro" id="IPR051912">
    <property type="entry name" value="Alkylbase_DNA_Glycosylase/TA"/>
</dbReference>
<dbReference type="Gene3D" id="1.10.340.30">
    <property type="entry name" value="Hypothetical protein, domain 2"/>
    <property type="match status" value="1"/>
</dbReference>
<dbReference type="STRING" id="1220578.FPE01S_04_03860"/>
<dbReference type="Pfam" id="PF00730">
    <property type="entry name" value="HhH-GPD"/>
    <property type="match status" value="1"/>
</dbReference>
<comment type="catalytic activity">
    <reaction evidence="1">
        <text>Hydrolysis of alkylated DNA, releasing 3-methyladenine, 3-methylguanine, 7-methylguanine and 7-methyladenine.</text>
        <dbReference type="EC" id="3.2.2.21"/>
    </reaction>
</comment>
<dbReference type="GO" id="GO:0008534">
    <property type="term" value="F:oxidized purine nucleobase lesion DNA N-glycosylase activity"/>
    <property type="evidence" value="ECO:0007669"/>
    <property type="project" value="InterPro"/>
</dbReference>
<dbReference type="FunFam" id="1.10.340.30:FF:000004">
    <property type="entry name" value="DNA-3-methyladenine glycosylase II"/>
    <property type="match status" value="1"/>
</dbReference>
<keyword evidence="5" id="KW-0378">Hydrolase</keyword>
<dbReference type="GO" id="GO:0032131">
    <property type="term" value="F:alkylated DNA binding"/>
    <property type="evidence" value="ECO:0007669"/>
    <property type="project" value="TreeGrafter"/>
</dbReference>
<name>A0A0E9N5R1_9BACT</name>
<dbReference type="PANTHER" id="PTHR43003:SF12">
    <property type="entry name" value="DNA-3-METHYLADENINE GLYCOSYLASE"/>
    <property type="match status" value="1"/>
</dbReference>
<dbReference type="Pfam" id="PF07934">
    <property type="entry name" value="OGG_N"/>
    <property type="match status" value="1"/>
</dbReference>
<evidence type="ECO:0000259" key="7">
    <source>
        <dbReference type="SMART" id="SM00478"/>
    </source>
</evidence>
<dbReference type="OrthoDB" id="9785929at2"/>
<dbReference type="InterPro" id="IPR012904">
    <property type="entry name" value="OGG_N"/>
</dbReference>
<evidence type="ECO:0000256" key="2">
    <source>
        <dbReference type="ARBA" id="ARBA00010817"/>
    </source>
</evidence>
<dbReference type="GO" id="GO:0008725">
    <property type="term" value="F:DNA-3-methyladenine glycosylase activity"/>
    <property type="evidence" value="ECO:0007669"/>
    <property type="project" value="TreeGrafter"/>
</dbReference>
<comment type="similarity">
    <text evidence="2">Belongs to the alkylbase DNA glycosidase AlkA family.</text>
</comment>
<dbReference type="GO" id="GO:0005737">
    <property type="term" value="C:cytoplasm"/>
    <property type="evidence" value="ECO:0007669"/>
    <property type="project" value="TreeGrafter"/>
</dbReference>
<dbReference type="GO" id="GO:0006285">
    <property type="term" value="P:base-excision repair, AP site formation"/>
    <property type="evidence" value="ECO:0007669"/>
    <property type="project" value="TreeGrafter"/>
</dbReference>
<keyword evidence="9" id="KW-1185">Reference proteome</keyword>
<dbReference type="RefSeq" id="WP_046371108.1">
    <property type="nucleotide sequence ID" value="NZ_BBWV01000004.1"/>
</dbReference>
<keyword evidence="4" id="KW-0227">DNA damage</keyword>
<dbReference type="InterPro" id="IPR037046">
    <property type="entry name" value="AlkA_N_sf"/>
</dbReference>
<sequence>MSSALIPVTPPFSFDECRWWLDRNYDDCLHAATTSGIVKALPYAGRQVLFHLSSPSTDQPPAIQLKILAGPSDPDAVNYCVSFLKEWWDLESDLTPFYTQLKAHPQLSYLGEKFTGLRLIGIPNLFESLCWSIIGQQINLKFAYQMKRRLVEATGEFVEFNSNRYWIFPTPESVLQLDPQQLRDMQFSRQKIAYIHAVAEAFVNNRISKEQLLQLPDDTSRLEALLALKGIGIWTANYVLMKTFHTRSAITWGDAGLLNALISHQLIADKRSTAAIESLFGKFRGWESYLTLYLWRSLSQPTG</sequence>
<evidence type="ECO:0000256" key="5">
    <source>
        <dbReference type="ARBA" id="ARBA00022801"/>
    </source>
</evidence>
<reference evidence="8 9" key="1">
    <citation type="submission" date="2015-04" db="EMBL/GenBank/DDBJ databases">
        <title>Whole genome shotgun sequence of Flavihumibacter petaseus NBRC 106054.</title>
        <authorList>
            <person name="Miyazawa S."/>
            <person name="Hosoyama A."/>
            <person name="Hashimoto M."/>
            <person name="Noguchi M."/>
            <person name="Tsuchikane K."/>
            <person name="Ohji S."/>
            <person name="Yamazoe A."/>
            <person name="Ichikawa N."/>
            <person name="Kimura A."/>
            <person name="Fujita N."/>
        </authorList>
    </citation>
    <scope>NUCLEOTIDE SEQUENCE [LARGE SCALE GENOMIC DNA]</scope>
    <source>
        <strain evidence="8 9">NBRC 106054</strain>
    </source>
</reference>
<evidence type="ECO:0000313" key="9">
    <source>
        <dbReference type="Proteomes" id="UP000033121"/>
    </source>
</evidence>
<evidence type="ECO:0000256" key="6">
    <source>
        <dbReference type="ARBA" id="ARBA00023204"/>
    </source>
</evidence>
<dbReference type="SMART" id="SM00478">
    <property type="entry name" value="ENDO3c"/>
    <property type="match status" value="1"/>
</dbReference>
<evidence type="ECO:0000256" key="4">
    <source>
        <dbReference type="ARBA" id="ARBA00022763"/>
    </source>
</evidence>
<organism evidence="8 9">
    <name type="scientific">Flavihumibacter petaseus NBRC 106054</name>
    <dbReference type="NCBI Taxonomy" id="1220578"/>
    <lineage>
        <taxon>Bacteria</taxon>
        <taxon>Pseudomonadati</taxon>
        <taxon>Bacteroidota</taxon>
        <taxon>Chitinophagia</taxon>
        <taxon>Chitinophagales</taxon>
        <taxon>Chitinophagaceae</taxon>
        <taxon>Flavihumibacter</taxon>
    </lineage>
</organism>
<dbReference type="GO" id="GO:0006307">
    <property type="term" value="P:DNA alkylation repair"/>
    <property type="evidence" value="ECO:0007669"/>
    <property type="project" value="TreeGrafter"/>
</dbReference>
<comment type="caution">
    <text evidence="8">The sequence shown here is derived from an EMBL/GenBank/DDBJ whole genome shotgun (WGS) entry which is preliminary data.</text>
</comment>
<evidence type="ECO:0000313" key="8">
    <source>
        <dbReference type="EMBL" id="GAO45143.1"/>
    </source>
</evidence>
<dbReference type="InterPro" id="IPR003265">
    <property type="entry name" value="HhH-GPD_domain"/>
</dbReference>
<dbReference type="EMBL" id="BBWV01000004">
    <property type="protein sequence ID" value="GAO45143.1"/>
    <property type="molecule type" value="Genomic_DNA"/>
</dbReference>
<dbReference type="GO" id="GO:0006289">
    <property type="term" value="P:nucleotide-excision repair"/>
    <property type="evidence" value="ECO:0007669"/>
    <property type="project" value="InterPro"/>
</dbReference>
<dbReference type="AlphaFoldDB" id="A0A0E9N5R1"/>
<dbReference type="InterPro" id="IPR011257">
    <property type="entry name" value="DNA_glycosylase"/>
</dbReference>
<dbReference type="EC" id="3.2.2.21" evidence="3"/>
<proteinExistence type="inferred from homology"/>
<protein>
    <recommendedName>
        <fullName evidence="3">DNA-3-methyladenine glycosylase II</fullName>
        <ecNumber evidence="3">3.2.2.21</ecNumber>
    </recommendedName>
</protein>
<feature type="domain" description="HhH-GPD" evidence="7">
    <location>
        <begin position="134"/>
        <end position="299"/>
    </location>
</feature>
<dbReference type="GO" id="GO:0043916">
    <property type="term" value="F:DNA-7-methylguanine glycosylase activity"/>
    <property type="evidence" value="ECO:0007669"/>
    <property type="project" value="TreeGrafter"/>
</dbReference>
<dbReference type="CDD" id="cd00056">
    <property type="entry name" value="ENDO3c"/>
    <property type="match status" value="1"/>
</dbReference>
<keyword evidence="6" id="KW-0234">DNA repair</keyword>
<gene>
    <name evidence="8" type="ORF">FPE01S_04_03860</name>
</gene>
<dbReference type="SUPFAM" id="SSF48150">
    <property type="entry name" value="DNA-glycosylase"/>
    <property type="match status" value="1"/>
</dbReference>
<evidence type="ECO:0000256" key="1">
    <source>
        <dbReference type="ARBA" id="ARBA00000086"/>
    </source>
</evidence>
<dbReference type="Gene3D" id="3.30.310.20">
    <property type="entry name" value="DNA-3-methyladenine glycosylase AlkA, N-terminal domain"/>
    <property type="match status" value="1"/>
</dbReference>
<dbReference type="GO" id="GO:0032993">
    <property type="term" value="C:protein-DNA complex"/>
    <property type="evidence" value="ECO:0007669"/>
    <property type="project" value="TreeGrafter"/>
</dbReference>
<dbReference type="PANTHER" id="PTHR43003">
    <property type="entry name" value="DNA-3-METHYLADENINE GLYCOSYLASE"/>
    <property type="match status" value="1"/>
</dbReference>
<dbReference type="Proteomes" id="UP000033121">
    <property type="component" value="Unassembled WGS sequence"/>
</dbReference>